<dbReference type="STRING" id="56956.A0O31_00429"/>
<feature type="transmembrane region" description="Helical" evidence="1">
    <location>
        <begin position="124"/>
        <end position="145"/>
    </location>
</feature>
<feature type="transmembrane region" description="Helical" evidence="1">
    <location>
        <begin position="53"/>
        <end position="74"/>
    </location>
</feature>
<dbReference type="AlphaFoldDB" id="A0A1J0LT59"/>
<protein>
    <submittedName>
        <fullName evidence="2">Uncharacterized protein</fullName>
    </submittedName>
</protein>
<evidence type="ECO:0000256" key="1">
    <source>
        <dbReference type="SAM" id="Phobius"/>
    </source>
</evidence>
<keyword evidence="1" id="KW-1133">Transmembrane helix</keyword>
<keyword evidence="1" id="KW-0472">Membrane</keyword>
<evidence type="ECO:0000313" key="2">
    <source>
        <dbReference type="EMBL" id="APD08637.1"/>
    </source>
</evidence>
<name>A0A1J0LT59_THEBO</name>
<dbReference type="KEGG" id="tbc:A0O31_00429"/>
<sequence length="147" mass="15704">MPLWLPSLMALLPAHLQSLGAGLGWKGFCGDLLASLGQRAYGGAAEAFFYESVLLWGLILQGGLGYTLLFLSLVLPEALRGGLGTLLRASSALLALSLAAFYLASRLLGLPLPTPYGLAWGGRAAWDPLGGFLALWELLVFWAFLRR</sequence>
<dbReference type="Proteomes" id="UP000182993">
    <property type="component" value="Chromosome"/>
</dbReference>
<accession>A0A1J0LT59</accession>
<dbReference type="EMBL" id="CP016312">
    <property type="protein sequence ID" value="APD08637.1"/>
    <property type="molecule type" value="Genomic_DNA"/>
</dbReference>
<feature type="transmembrane region" description="Helical" evidence="1">
    <location>
        <begin position="86"/>
        <end position="104"/>
    </location>
</feature>
<proteinExistence type="predicted"/>
<keyword evidence="1" id="KW-0812">Transmembrane</keyword>
<reference evidence="3" key="1">
    <citation type="submission" date="2016-06" db="EMBL/GenBank/DDBJ databases">
        <title>Whole genome sequencing of Thermus brockianus strain GE-1.</title>
        <authorList>
            <person name="Schaefers C."/>
            <person name="Blank S."/>
            <person name="Wiebusch S."/>
            <person name="Elleuche S."/>
            <person name="Antranikian G."/>
        </authorList>
    </citation>
    <scope>NUCLEOTIDE SEQUENCE [LARGE SCALE GENOMIC DNA]</scope>
    <source>
        <strain evidence="3">GE-1</strain>
    </source>
</reference>
<evidence type="ECO:0000313" key="3">
    <source>
        <dbReference type="Proteomes" id="UP000182993"/>
    </source>
</evidence>
<organism evidence="2 3">
    <name type="scientific">Thermus brockianus</name>
    <dbReference type="NCBI Taxonomy" id="56956"/>
    <lineage>
        <taxon>Bacteria</taxon>
        <taxon>Thermotogati</taxon>
        <taxon>Deinococcota</taxon>
        <taxon>Deinococci</taxon>
        <taxon>Thermales</taxon>
        <taxon>Thermaceae</taxon>
        <taxon>Thermus</taxon>
    </lineage>
</organism>
<gene>
    <name evidence="2" type="ORF">A0O31_00429</name>
</gene>